<keyword evidence="4" id="KW-1185">Reference proteome</keyword>
<dbReference type="SMART" id="SM00028">
    <property type="entry name" value="TPR"/>
    <property type="match status" value="3"/>
</dbReference>
<feature type="repeat" description="TPR" evidence="1">
    <location>
        <begin position="50"/>
        <end position="83"/>
    </location>
</feature>
<protein>
    <submittedName>
        <fullName evidence="3">Type IV pilus biogenesis/stability protein PilW</fullName>
    </submittedName>
</protein>
<dbReference type="InterPro" id="IPR013360">
    <property type="entry name" value="Pilus_4_PilW"/>
</dbReference>
<evidence type="ECO:0000313" key="4">
    <source>
        <dbReference type="Proteomes" id="UP000242205"/>
    </source>
</evidence>
<dbReference type="PROSITE" id="PS51257">
    <property type="entry name" value="PROKAR_LIPOPROTEIN"/>
    <property type="match status" value="1"/>
</dbReference>
<dbReference type="Pfam" id="PF13432">
    <property type="entry name" value="TPR_16"/>
    <property type="match status" value="2"/>
</dbReference>
<gene>
    <name evidence="3" type="ORF">C0099_03480</name>
</gene>
<dbReference type="PROSITE" id="PS50005">
    <property type="entry name" value="TPR"/>
    <property type="match status" value="3"/>
</dbReference>
<dbReference type="RefSeq" id="WP_102246155.1">
    <property type="nucleotide sequence ID" value="NZ_CP025682.1"/>
</dbReference>
<evidence type="ECO:0000256" key="1">
    <source>
        <dbReference type="PROSITE-ProRule" id="PRU00339"/>
    </source>
</evidence>
<keyword evidence="2" id="KW-0732">Signal</keyword>
<evidence type="ECO:0000256" key="2">
    <source>
        <dbReference type="SAM" id="SignalP"/>
    </source>
</evidence>
<dbReference type="AlphaFoldDB" id="A0A2I6S4A0"/>
<dbReference type="Gene3D" id="1.25.40.10">
    <property type="entry name" value="Tetratricopeptide repeat domain"/>
    <property type="match status" value="1"/>
</dbReference>
<dbReference type="KEGG" id="atw:C0099_03480"/>
<sequence length="267" mass="29694">MKLRAMLCLLVVTAALAGCAGTSAPGEEQFASADRPVLETPPATEHEQAAMVHIDLGTAYFEVGRYDVALDEARIALAYAPNFAPAFHLMGLVYMFIDDDVAARENFLRALRSAPNDPDFNNSYGWFLCLNDEETEGMRRLALAARNPYYRSPTRPHTNAGLCHLRLEQVDEAETQFRRAVALQQNNPVALLGLAEVAYRKGELVSARDQLIALHRRSEPTAQSVWLGLRVERRLGNRAAEASYAAQLRGRFSDSPEHRAMTQGEYE</sequence>
<dbReference type="PANTHER" id="PTHR12558">
    <property type="entry name" value="CELL DIVISION CYCLE 16,23,27"/>
    <property type="match status" value="1"/>
</dbReference>
<dbReference type="InterPro" id="IPR019734">
    <property type="entry name" value="TPR_rpt"/>
</dbReference>
<dbReference type="EMBL" id="CP025682">
    <property type="protein sequence ID" value="AUN94083.1"/>
    <property type="molecule type" value="Genomic_DNA"/>
</dbReference>
<name>A0A2I6S4A0_9RHOO</name>
<organism evidence="3 4">
    <name type="scientific">Pseudazoarcus pumilus</name>
    <dbReference type="NCBI Taxonomy" id="2067960"/>
    <lineage>
        <taxon>Bacteria</taxon>
        <taxon>Pseudomonadati</taxon>
        <taxon>Pseudomonadota</taxon>
        <taxon>Betaproteobacteria</taxon>
        <taxon>Rhodocyclales</taxon>
        <taxon>Zoogloeaceae</taxon>
        <taxon>Pseudazoarcus</taxon>
    </lineage>
</organism>
<feature type="repeat" description="TPR" evidence="1">
    <location>
        <begin position="84"/>
        <end position="117"/>
    </location>
</feature>
<dbReference type="InterPro" id="IPR011990">
    <property type="entry name" value="TPR-like_helical_dom_sf"/>
</dbReference>
<keyword evidence="1" id="KW-0802">TPR repeat</keyword>
<reference evidence="3 4" key="1">
    <citation type="submission" date="2018-01" db="EMBL/GenBank/DDBJ databases">
        <authorList>
            <person name="Fu G.-Y."/>
        </authorList>
    </citation>
    <scope>NUCLEOTIDE SEQUENCE [LARGE SCALE GENOMIC DNA]</scope>
    <source>
        <strain evidence="3 4">SY39</strain>
    </source>
</reference>
<dbReference type="SUPFAM" id="SSF48452">
    <property type="entry name" value="TPR-like"/>
    <property type="match status" value="1"/>
</dbReference>
<feature type="chain" id="PRO_5014372019" evidence="2">
    <location>
        <begin position="18"/>
        <end position="267"/>
    </location>
</feature>
<dbReference type="NCBIfam" id="TIGR02521">
    <property type="entry name" value="type_IV_pilW"/>
    <property type="match status" value="1"/>
</dbReference>
<feature type="signal peptide" evidence="2">
    <location>
        <begin position="1"/>
        <end position="17"/>
    </location>
</feature>
<dbReference type="Proteomes" id="UP000242205">
    <property type="component" value="Chromosome"/>
</dbReference>
<dbReference type="OrthoDB" id="9814042at2"/>
<evidence type="ECO:0000313" key="3">
    <source>
        <dbReference type="EMBL" id="AUN94083.1"/>
    </source>
</evidence>
<feature type="repeat" description="TPR" evidence="1">
    <location>
        <begin position="154"/>
        <end position="187"/>
    </location>
</feature>
<proteinExistence type="predicted"/>
<accession>A0A2I6S4A0</accession>
<dbReference type="PANTHER" id="PTHR12558:SF13">
    <property type="entry name" value="CELL DIVISION CYCLE PROTEIN 27 HOMOLOG"/>
    <property type="match status" value="1"/>
</dbReference>